<dbReference type="PANTHER" id="PTHR11439">
    <property type="entry name" value="GAG-POL-RELATED RETROTRANSPOSON"/>
    <property type="match status" value="1"/>
</dbReference>
<dbReference type="PANTHER" id="PTHR11439:SF496">
    <property type="entry name" value="RNA-DIRECTED DNA POLYMERASE"/>
    <property type="match status" value="1"/>
</dbReference>
<gene>
    <name evidence="2" type="ORF">Tci_017860</name>
</gene>
<dbReference type="InterPro" id="IPR043502">
    <property type="entry name" value="DNA/RNA_pol_sf"/>
</dbReference>
<name>A0A6L2KAW9_TANCI</name>
<sequence length="318" mass="36598">MDRAVHTYKARLMAKDYTQTPGIDYEKTFPTVVDIRSIRILIAIVAFYDYVIWQMNIKTAFFSGYLSEEVYMEKPEGFINPKYPNRACKLKSSIYGLKQASRQLNKRFDDEIKKFSFTKNRDEPCVHLKASESNVTFLILYVDDILIMGNHIPMLQDVKSYLGRCFAMKDLGEAAYILRIKIYRDRSRRLIGASTPAELKHMKNVPDASAVGSIMYAMRCTRHDVAFAQNITSQFQQNPGDLHWTTVKNILKYLRITKDVFLVYGGDIKRELRVSCYTDAGYLTDADDLKSQTEYVFVLNGGAVDWMSAKQSIFATHL</sequence>
<dbReference type="SUPFAM" id="SSF56672">
    <property type="entry name" value="DNA/RNA polymerases"/>
    <property type="match status" value="1"/>
</dbReference>
<proteinExistence type="predicted"/>
<organism evidence="2">
    <name type="scientific">Tanacetum cinerariifolium</name>
    <name type="common">Dalmatian daisy</name>
    <name type="synonym">Chrysanthemum cinerariifolium</name>
    <dbReference type="NCBI Taxonomy" id="118510"/>
    <lineage>
        <taxon>Eukaryota</taxon>
        <taxon>Viridiplantae</taxon>
        <taxon>Streptophyta</taxon>
        <taxon>Embryophyta</taxon>
        <taxon>Tracheophyta</taxon>
        <taxon>Spermatophyta</taxon>
        <taxon>Magnoliopsida</taxon>
        <taxon>eudicotyledons</taxon>
        <taxon>Gunneridae</taxon>
        <taxon>Pentapetalae</taxon>
        <taxon>asterids</taxon>
        <taxon>campanulids</taxon>
        <taxon>Asterales</taxon>
        <taxon>Asteraceae</taxon>
        <taxon>Asteroideae</taxon>
        <taxon>Anthemideae</taxon>
        <taxon>Anthemidinae</taxon>
        <taxon>Tanacetum</taxon>
    </lineage>
</organism>
<evidence type="ECO:0000259" key="1">
    <source>
        <dbReference type="Pfam" id="PF07727"/>
    </source>
</evidence>
<feature type="domain" description="Reverse transcriptase Ty1/copia-type" evidence="1">
    <location>
        <begin position="5"/>
        <end position="185"/>
    </location>
</feature>
<evidence type="ECO:0000313" key="2">
    <source>
        <dbReference type="EMBL" id="GEU45882.1"/>
    </source>
</evidence>
<comment type="caution">
    <text evidence="2">The sequence shown here is derived from an EMBL/GenBank/DDBJ whole genome shotgun (WGS) entry which is preliminary data.</text>
</comment>
<protein>
    <submittedName>
        <fullName evidence="2">Retrotransposon protein, putative, Ty1-copia subclass</fullName>
    </submittedName>
</protein>
<dbReference type="Pfam" id="PF07727">
    <property type="entry name" value="RVT_2"/>
    <property type="match status" value="1"/>
</dbReference>
<dbReference type="AlphaFoldDB" id="A0A6L2KAW9"/>
<dbReference type="InterPro" id="IPR013103">
    <property type="entry name" value="RVT_2"/>
</dbReference>
<accession>A0A6L2KAW9</accession>
<dbReference type="EMBL" id="BKCJ010002048">
    <property type="protein sequence ID" value="GEU45882.1"/>
    <property type="molecule type" value="Genomic_DNA"/>
</dbReference>
<reference evidence="2" key="1">
    <citation type="journal article" date="2019" name="Sci. Rep.">
        <title>Draft genome of Tanacetum cinerariifolium, the natural source of mosquito coil.</title>
        <authorList>
            <person name="Yamashiro T."/>
            <person name="Shiraishi A."/>
            <person name="Satake H."/>
            <person name="Nakayama K."/>
        </authorList>
    </citation>
    <scope>NUCLEOTIDE SEQUENCE</scope>
</reference>